<dbReference type="EMBL" id="RQGV01000006">
    <property type="protein sequence ID" value="TGM14218.1"/>
    <property type="molecule type" value="Genomic_DNA"/>
</dbReference>
<name>A0A5F2C1E4_9LEPT</name>
<comment type="caution">
    <text evidence="2">The sequence shown here is derived from an EMBL/GenBank/DDBJ whole genome shotgun (WGS) entry which is preliminary data.</text>
</comment>
<dbReference type="AlphaFoldDB" id="A0A5F2C1E4"/>
<dbReference type="EMBL" id="RQGU01000096">
    <property type="protein sequence ID" value="TGM20195.1"/>
    <property type="molecule type" value="Genomic_DNA"/>
</dbReference>
<protein>
    <submittedName>
        <fullName evidence="2">Uncharacterized protein</fullName>
    </submittedName>
</protein>
<evidence type="ECO:0000313" key="5">
    <source>
        <dbReference type="Proteomes" id="UP000298057"/>
    </source>
</evidence>
<evidence type="ECO:0000256" key="1">
    <source>
        <dbReference type="SAM" id="Phobius"/>
    </source>
</evidence>
<keyword evidence="5" id="KW-1185">Reference proteome</keyword>
<evidence type="ECO:0000313" key="2">
    <source>
        <dbReference type="EMBL" id="TGM14218.1"/>
    </source>
</evidence>
<dbReference type="Proteomes" id="UP000298057">
    <property type="component" value="Unassembled WGS sequence"/>
</dbReference>
<organism evidence="2 4">
    <name type="scientific">Leptospira selangorensis</name>
    <dbReference type="NCBI Taxonomy" id="2484982"/>
    <lineage>
        <taxon>Bacteria</taxon>
        <taxon>Pseudomonadati</taxon>
        <taxon>Spirochaetota</taxon>
        <taxon>Spirochaetia</taxon>
        <taxon>Leptospirales</taxon>
        <taxon>Leptospiraceae</taxon>
        <taxon>Leptospira</taxon>
    </lineage>
</organism>
<feature type="transmembrane region" description="Helical" evidence="1">
    <location>
        <begin position="71"/>
        <end position="95"/>
    </location>
</feature>
<accession>A0A5F2C1E4</accession>
<gene>
    <name evidence="2" type="ORF">EHQ81_08435</name>
    <name evidence="3" type="ORF">EHQ82_10815</name>
</gene>
<evidence type="ECO:0000313" key="3">
    <source>
        <dbReference type="EMBL" id="TGM20195.1"/>
    </source>
</evidence>
<reference evidence="4 5" key="2">
    <citation type="journal article" date="2019" name="PLoS Negl. Trop. Dis.">
        <title>Revisiting the worldwide diversity of Leptospira species in the environment.</title>
        <authorList>
            <person name="Vincent A.T."/>
            <person name="Schiettekatte O."/>
            <person name="Bourhy P."/>
            <person name="Veyrier F.J."/>
            <person name="Picardeau M."/>
        </authorList>
    </citation>
    <scope>NUCLEOTIDE SEQUENCE [LARGE SCALE GENOMIC DNA]</scope>
    <source>
        <strain evidence="2 4">201702405</strain>
        <strain evidence="5">201702406</strain>
    </source>
</reference>
<evidence type="ECO:0000313" key="4">
    <source>
        <dbReference type="Proteomes" id="UP000297832"/>
    </source>
</evidence>
<proteinExistence type="predicted"/>
<keyword evidence="1" id="KW-0472">Membrane</keyword>
<keyword evidence="1" id="KW-1133">Transmembrane helix</keyword>
<reference evidence="3" key="1">
    <citation type="submission" date="2018-10" db="EMBL/GenBank/DDBJ databases">
        <authorList>
            <person name="Vincent A.T."/>
            <person name="Schiettekatte O."/>
            <person name="Bourhy P."/>
            <person name="Veyrier F.J."/>
            <person name="Picardeau M."/>
        </authorList>
    </citation>
    <scope>NUCLEOTIDE SEQUENCE</scope>
    <source>
        <strain evidence="3">201702406</strain>
    </source>
</reference>
<sequence>MKEIRDLYLLSYDIKKGNIDFNLTAHKGKKEFVEGKVKEIFRTFYGVRWKSKEESGLASIKISGGTQPFDVLTIGAIVATGVVIVLTVDIATLPVRMYPAERERTINKIIYSEDSKLSDIDLKGYQLEIYNSDFSKRYRFIEGKLSVKIMDLNISNETLASTRYRIIAPKGNSVAEGQVTFSEDVFSEDSLKNILASNSKKNLINRCKKDYQSSLNDSLFKNEIENSKFQELCKVESYPEGNGILDFCKCYQVLYKYHHSG</sequence>
<dbReference type="Proteomes" id="UP000297832">
    <property type="component" value="Unassembled WGS sequence"/>
</dbReference>
<keyword evidence="1" id="KW-0812">Transmembrane</keyword>